<keyword evidence="4" id="KW-1185">Reference proteome</keyword>
<gene>
    <name evidence="3" type="ORF">VB738_15020</name>
</gene>
<evidence type="ECO:0000259" key="2">
    <source>
        <dbReference type="PROSITE" id="PS51202"/>
    </source>
</evidence>
<proteinExistence type="predicted"/>
<dbReference type="PROSITE" id="PS51202">
    <property type="entry name" value="RCK_C"/>
    <property type="match status" value="1"/>
</dbReference>
<dbReference type="SUPFAM" id="SSF51735">
    <property type="entry name" value="NAD(P)-binding Rossmann-fold domains"/>
    <property type="match status" value="1"/>
</dbReference>
<comment type="caution">
    <text evidence="3">The sequence shown here is derived from an EMBL/GenBank/DDBJ whole genome shotgun (WGS) entry which is preliminary data.</text>
</comment>
<dbReference type="EMBL" id="JAYGHX010000012">
    <property type="protein sequence ID" value="MEA5392574.1"/>
    <property type="molecule type" value="Genomic_DNA"/>
</dbReference>
<accession>A0ABU5RXU3</accession>
<evidence type="ECO:0000256" key="1">
    <source>
        <dbReference type="SAM" id="Phobius"/>
    </source>
</evidence>
<dbReference type="InterPro" id="IPR003148">
    <property type="entry name" value="RCK_N"/>
</dbReference>
<feature type="domain" description="RCK C-terminal" evidence="2">
    <location>
        <begin position="476"/>
        <end position="560"/>
    </location>
</feature>
<keyword evidence="1" id="KW-0812">Transmembrane</keyword>
<feature type="transmembrane region" description="Helical" evidence="1">
    <location>
        <begin position="243"/>
        <end position="261"/>
    </location>
</feature>
<dbReference type="Gene3D" id="3.30.70.1450">
    <property type="entry name" value="Regulator of K+ conductance, C-terminal domain"/>
    <property type="match status" value="1"/>
</dbReference>
<evidence type="ECO:0000313" key="3">
    <source>
        <dbReference type="EMBL" id="MEA5392574.1"/>
    </source>
</evidence>
<protein>
    <submittedName>
        <fullName evidence="3">NAD-binding protein</fullName>
    </submittedName>
</protein>
<name>A0ABU5RXU3_9CYAN</name>
<feature type="transmembrane region" description="Helical" evidence="1">
    <location>
        <begin position="300"/>
        <end position="324"/>
    </location>
</feature>
<dbReference type="PANTHER" id="PTHR43833">
    <property type="entry name" value="POTASSIUM CHANNEL PROTEIN 2-RELATED-RELATED"/>
    <property type="match status" value="1"/>
</dbReference>
<dbReference type="InterPro" id="IPR036291">
    <property type="entry name" value="NAD(P)-bd_dom_sf"/>
</dbReference>
<evidence type="ECO:0000313" key="4">
    <source>
        <dbReference type="Proteomes" id="UP001304461"/>
    </source>
</evidence>
<dbReference type="InterPro" id="IPR050721">
    <property type="entry name" value="Trk_Ktr_HKT_K-transport"/>
</dbReference>
<dbReference type="Proteomes" id="UP001304461">
    <property type="component" value="Unassembled WGS sequence"/>
</dbReference>
<keyword evidence="1" id="KW-1133">Transmembrane helix</keyword>
<organism evidence="3 4">
    <name type="scientific">Cyanobium gracile UHCC 0139</name>
    <dbReference type="NCBI Taxonomy" id="3110308"/>
    <lineage>
        <taxon>Bacteria</taxon>
        <taxon>Bacillati</taxon>
        <taxon>Cyanobacteriota</taxon>
        <taxon>Cyanophyceae</taxon>
        <taxon>Synechococcales</taxon>
        <taxon>Prochlorococcaceae</taxon>
        <taxon>Cyanobium</taxon>
    </lineage>
</organism>
<dbReference type="Pfam" id="PF02254">
    <property type="entry name" value="TrkA_N"/>
    <property type="match status" value="1"/>
</dbReference>
<dbReference type="RefSeq" id="WP_323306517.1">
    <property type="nucleotide sequence ID" value="NZ_JAYGHX010000012.1"/>
</dbReference>
<dbReference type="Gene3D" id="3.40.50.720">
    <property type="entry name" value="NAD(P)-binding Rossmann-like Domain"/>
    <property type="match status" value="1"/>
</dbReference>
<keyword evidence="1" id="KW-0472">Membrane</keyword>
<reference evidence="3 4" key="1">
    <citation type="submission" date="2023-12" db="EMBL/GenBank/DDBJ databases">
        <title>Baltic Sea Cyanobacteria.</title>
        <authorList>
            <person name="Delbaje E."/>
            <person name="Fewer D.P."/>
            <person name="Shishido T.K."/>
        </authorList>
    </citation>
    <scope>NUCLEOTIDE SEQUENCE [LARGE SCALE GENOMIC DNA]</scope>
    <source>
        <strain evidence="3 4">UHCC 0139</strain>
    </source>
</reference>
<dbReference type="InterPro" id="IPR006037">
    <property type="entry name" value="RCK_C"/>
</dbReference>
<sequence length="646" mass="69489">MAPTPLSAPGASCPREGPVLICGLGSLGQACLLRLLPFDVPLRCLDRRRPDWRDPRLEERFGSSLALGDMRLPHVLSQAGVGTARAVLLLSSESTVNVEAALQVRLLNPTADLVVRSSGQLASLGALLEERLPGVAVVDPLLLTAGAITEALRPGDQEACFRVDGESYLVVEGSDPARRQQRALRHDGENPVRSLQVVPMGSHHHRSAEAVPATTARGRWLALRRGLGAPLRLWRQCSRLQQAGLLVILVLLTLGLALFSAGGGWRQGVFVTLALLLGEYVDPVNVMLPPGDGIAAASPWLIGVTLLYALIGTLLTSALVAVILERLLRESFGLGRPGRFRRGSRWILLAEGEELAERVAGNLVRDGLQVLRIDPRPGPVLQRPGMVVVPRWEAALAALRPCRLEGIGLLSVDLLANLQETFQLQKAWPEARYVILSHAVEAAEQLGDLLGGMAVISSMDLVADAVVATAFGERVEEICRIDGANHLLVRYRIQQGDALWGLNLSRVEQGYGVTTIHLLRPGRRSPLVLPSLDLVLAAGDQLVVLATLAQLRRVELGCPVPPGWRLRLQGAPREEGRFEALQSLARHLGGAPGAMDPLLDGKEHLTPALDRELAEQLAEDLRRQGLHCTVEAVAVAEAAASEGLRP</sequence>
<dbReference type="PANTHER" id="PTHR43833:SF11">
    <property type="entry name" value="VOLTAGE-GATED POTASSIUM CHANNEL KCH"/>
    <property type="match status" value="1"/>
</dbReference>
<dbReference type="SUPFAM" id="SSF116726">
    <property type="entry name" value="TrkA C-terminal domain-like"/>
    <property type="match status" value="1"/>
</dbReference>
<dbReference type="InterPro" id="IPR036721">
    <property type="entry name" value="RCK_C_sf"/>
</dbReference>